<evidence type="ECO:0000313" key="2">
    <source>
        <dbReference type="EMBL" id="CAF4394278.1"/>
    </source>
</evidence>
<accession>A0A8S2VK09</accession>
<protein>
    <submittedName>
        <fullName evidence="2">Uncharacterized protein</fullName>
    </submittedName>
</protein>
<name>A0A8S2VK09_9BILA</name>
<dbReference type="Proteomes" id="UP000682733">
    <property type="component" value="Unassembled WGS sequence"/>
</dbReference>
<dbReference type="EMBL" id="CAJOBA010071476">
    <property type="protein sequence ID" value="CAF4394278.1"/>
    <property type="molecule type" value="Genomic_DNA"/>
</dbReference>
<organism evidence="2 3">
    <name type="scientific">Didymodactylos carnosus</name>
    <dbReference type="NCBI Taxonomy" id="1234261"/>
    <lineage>
        <taxon>Eukaryota</taxon>
        <taxon>Metazoa</taxon>
        <taxon>Spiralia</taxon>
        <taxon>Gnathifera</taxon>
        <taxon>Rotifera</taxon>
        <taxon>Eurotatoria</taxon>
        <taxon>Bdelloidea</taxon>
        <taxon>Philodinida</taxon>
        <taxon>Philodinidae</taxon>
        <taxon>Didymodactylos</taxon>
    </lineage>
</organism>
<evidence type="ECO:0000313" key="1">
    <source>
        <dbReference type="EMBL" id="CAF1590665.1"/>
    </source>
</evidence>
<sequence length="13" mass="1515">MYVRSPLLLNLPV</sequence>
<reference evidence="2" key="1">
    <citation type="submission" date="2021-02" db="EMBL/GenBank/DDBJ databases">
        <authorList>
            <person name="Nowell W R."/>
        </authorList>
    </citation>
    <scope>NUCLEOTIDE SEQUENCE</scope>
</reference>
<evidence type="ECO:0000313" key="3">
    <source>
        <dbReference type="Proteomes" id="UP000682733"/>
    </source>
</evidence>
<feature type="non-terminal residue" evidence="2">
    <location>
        <position position="13"/>
    </location>
</feature>
<comment type="caution">
    <text evidence="2">The sequence shown here is derived from an EMBL/GenBank/DDBJ whole genome shotgun (WGS) entry which is preliminary data.</text>
</comment>
<dbReference type="EMBL" id="CAJNOK010048086">
    <property type="protein sequence ID" value="CAF1590665.1"/>
    <property type="molecule type" value="Genomic_DNA"/>
</dbReference>
<gene>
    <name evidence="1" type="ORF">OVA965_LOCUS41522</name>
    <name evidence="2" type="ORF">TMI583_LOCUS43191</name>
</gene>
<dbReference type="Proteomes" id="UP000677228">
    <property type="component" value="Unassembled WGS sequence"/>
</dbReference>
<proteinExistence type="predicted"/>